<reference evidence="1 2" key="1">
    <citation type="submission" date="2024-05" db="EMBL/GenBank/DDBJ databases">
        <title>Genome sequencing and assembly of Indian major carp, Cirrhinus mrigala (Hamilton, 1822).</title>
        <authorList>
            <person name="Mohindra V."/>
            <person name="Chowdhury L.M."/>
            <person name="Lal K."/>
            <person name="Jena J.K."/>
        </authorList>
    </citation>
    <scope>NUCLEOTIDE SEQUENCE [LARGE SCALE GENOMIC DNA]</scope>
    <source>
        <strain evidence="1">CM1030</strain>
        <tissue evidence="1">Blood</tissue>
    </source>
</reference>
<feature type="non-terminal residue" evidence="1">
    <location>
        <position position="1"/>
    </location>
</feature>
<organism evidence="1 2">
    <name type="scientific">Cirrhinus mrigala</name>
    <name type="common">Mrigala</name>
    <dbReference type="NCBI Taxonomy" id="683832"/>
    <lineage>
        <taxon>Eukaryota</taxon>
        <taxon>Metazoa</taxon>
        <taxon>Chordata</taxon>
        <taxon>Craniata</taxon>
        <taxon>Vertebrata</taxon>
        <taxon>Euteleostomi</taxon>
        <taxon>Actinopterygii</taxon>
        <taxon>Neopterygii</taxon>
        <taxon>Teleostei</taxon>
        <taxon>Ostariophysi</taxon>
        <taxon>Cypriniformes</taxon>
        <taxon>Cyprinidae</taxon>
        <taxon>Labeoninae</taxon>
        <taxon>Labeonini</taxon>
        <taxon>Cirrhinus</taxon>
    </lineage>
</organism>
<dbReference type="AlphaFoldDB" id="A0ABD0N255"/>
<sequence length="56" mass="6054">AQVQLEQELLLDGTVVSAAFDDVMDMGIVGTTAGTLWYINWADSTSIRLISGHKSK</sequence>
<evidence type="ECO:0000313" key="2">
    <source>
        <dbReference type="Proteomes" id="UP001529510"/>
    </source>
</evidence>
<evidence type="ECO:0000313" key="1">
    <source>
        <dbReference type="EMBL" id="KAL0156260.1"/>
    </source>
</evidence>
<keyword evidence="2" id="KW-1185">Reference proteome</keyword>
<feature type="non-terminal residue" evidence="1">
    <location>
        <position position="56"/>
    </location>
</feature>
<protein>
    <submittedName>
        <fullName evidence="1">Uncharacterized protein</fullName>
    </submittedName>
</protein>
<name>A0ABD0N255_CIRMR</name>
<dbReference type="Proteomes" id="UP001529510">
    <property type="component" value="Unassembled WGS sequence"/>
</dbReference>
<dbReference type="EMBL" id="JAMKFB020000024">
    <property type="protein sequence ID" value="KAL0156260.1"/>
    <property type="molecule type" value="Genomic_DNA"/>
</dbReference>
<proteinExistence type="predicted"/>
<gene>
    <name evidence="1" type="ORF">M9458_047506</name>
</gene>
<comment type="caution">
    <text evidence="1">The sequence shown here is derived from an EMBL/GenBank/DDBJ whole genome shotgun (WGS) entry which is preliminary data.</text>
</comment>
<accession>A0ABD0N255</accession>